<sequence length="118" mass="13429">MHITMLHLTSYCCYLRLYQMEPSLLQFTSGLQHLNGVSVSPTLLTLLNHLKKFPILSKLLWLALESFGHATAWLSHQKNWNLFSVNVAMAGTGLYQLSRKIRQDYFSDEKEAAASLEG</sequence>
<reference evidence="1" key="2">
    <citation type="journal article" date="2015" name="Data Brief">
        <title>Shoot transcriptome of the giant reed, Arundo donax.</title>
        <authorList>
            <person name="Barrero R.A."/>
            <person name="Guerrero F.D."/>
            <person name="Moolhuijzen P."/>
            <person name="Goolsby J.A."/>
            <person name="Tidwell J."/>
            <person name="Bellgard S.E."/>
            <person name="Bellgard M.I."/>
        </authorList>
    </citation>
    <scope>NUCLEOTIDE SEQUENCE</scope>
    <source>
        <tissue evidence="1">Shoot tissue taken approximately 20 cm above the soil surface</tissue>
    </source>
</reference>
<name>A0A0A9DQ11_ARUDO</name>
<dbReference type="EMBL" id="GBRH01210155">
    <property type="protein sequence ID" value="JAD87740.1"/>
    <property type="molecule type" value="Transcribed_RNA"/>
</dbReference>
<evidence type="ECO:0000313" key="1">
    <source>
        <dbReference type="EMBL" id="JAD87740.1"/>
    </source>
</evidence>
<protein>
    <submittedName>
        <fullName evidence="1">Uncharacterized protein</fullName>
    </submittedName>
</protein>
<organism evidence="1">
    <name type="scientific">Arundo donax</name>
    <name type="common">Giant reed</name>
    <name type="synonym">Donax arundinaceus</name>
    <dbReference type="NCBI Taxonomy" id="35708"/>
    <lineage>
        <taxon>Eukaryota</taxon>
        <taxon>Viridiplantae</taxon>
        <taxon>Streptophyta</taxon>
        <taxon>Embryophyta</taxon>
        <taxon>Tracheophyta</taxon>
        <taxon>Spermatophyta</taxon>
        <taxon>Magnoliopsida</taxon>
        <taxon>Liliopsida</taxon>
        <taxon>Poales</taxon>
        <taxon>Poaceae</taxon>
        <taxon>PACMAD clade</taxon>
        <taxon>Arundinoideae</taxon>
        <taxon>Arundineae</taxon>
        <taxon>Arundo</taxon>
    </lineage>
</organism>
<proteinExistence type="predicted"/>
<accession>A0A0A9DQ11</accession>
<reference evidence="1" key="1">
    <citation type="submission" date="2014-09" db="EMBL/GenBank/DDBJ databases">
        <authorList>
            <person name="Magalhaes I.L.F."/>
            <person name="Oliveira U."/>
            <person name="Santos F.R."/>
            <person name="Vidigal T.H.D.A."/>
            <person name="Brescovit A.D."/>
            <person name="Santos A.J."/>
        </authorList>
    </citation>
    <scope>NUCLEOTIDE SEQUENCE</scope>
    <source>
        <tissue evidence="1">Shoot tissue taken approximately 20 cm above the soil surface</tissue>
    </source>
</reference>
<dbReference type="AlphaFoldDB" id="A0A0A9DQ11"/>